<dbReference type="AlphaFoldDB" id="A0A9P6KM77"/>
<sequence length="138" mass="15190">MITGIHHVNLVVPPGTLAQANGFYGTTLGLTPRAVPQLQRETLAWFDIGSSGQQVHVAFGRPEDFSFVSARHPCFKVGGLDELQALQQRVYEHFEKGGESAPKEADRPGKKNSGAEGVEYPTRFFARDYAGNRLEFTL</sequence>
<protein>
    <recommendedName>
        <fullName evidence="4">Glyoxalase family protein</fullName>
    </recommendedName>
</protein>
<organism evidence="2 3">
    <name type="scientific">Paraphaeosphaeria minitans</name>
    <dbReference type="NCBI Taxonomy" id="565426"/>
    <lineage>
        <taxon>Eukaryota</taxon>
        <taxon>Fungi</taxon>
        <taxon>Dikarya</taxon>
        <taxon>Ascomycota</taxon>
        <taxon>Pezizomycotina</taxon>
        <taxon>Dothideomycetes</taxon>
        <taxon>Pleosporomycetidae</taxon>
        <taxon>Pleosporales</taxon>
        <taxon>Massarineae</taxon>
        <taxon>Didymosphaeriaceae</taxon>
        <taxon>Paraphaeosphaeria</taxon>
    </lineage>
</organism>
<proteinExistence type="predicted"/>
<evidence type="ECO:0000313" key="2">
    <source>
        <dbReference type="EMBL" id="KAF9731244.1"/>
    </source>
</evidence>
<comment type="caution">
    <text evidence="2">The sequence shown here is derived from an EMBL/GenBank/DDBJ whole genome shotgun (WGS) entry which is preliminary data.</text>
</comment>
<evidence type="ECO:0008006" key="4">
    <source>
        <dbReference type="Google" id="ProtNLM"/>
    </source>
</evidence>
<dbReference type="PANTHER" id="PTHR39175:SF1">
    <property type="entry name" value="FAMILY PROTEIN, PUTATIVE (AFU_ORTHOLOGUE AFUA_3G15060)-RELATED"/>
    <property type="match status" value="1"/>
</dbReference>
<feature type="compositionally biased region" description="Basic and acidic residues" evidence="1">
    <location>
        <begin position="94"/>
        <end position="109"/>
    </location>
</feature>
<dbReference type="Gene3D" id="3.10.180.10">
    <property type="entry name" value="2,3-Dihydroxybiphenyl 1,2-Dioxygenase, domain 1"/>
    <property type="match status" value="1"/>
</dbReference>
<dbReference type="PANTHER" id="PTHR39175">
    <property type="entry name" value="FAMILY PROTEIN, PUTATIVE (AFU_ORTHOLOGUE AFUA_3G15060)-RELATED"/>
    <property type="match status" value="1"/>
</dbReference>
<dbReference type="EMBL" id="WJXW01000012">
    <property type="protein sequence ID" value="KAF9731244.1"/>
    <property type="molecule type" value="Genomic_DNA"/>
</dbReference>
<name>A0A9P6KM77_9PLEO</name>
<reference evidence="2" key="1">
    <citation type="journal article" date="2020" name="Mol. Plant Microbe Interact.">
        <title>Genome Sequence of the Biocontrol Agent Coniothyrium minitans strain Conio (IMI 134523).</title>
        <authorList>
            <person name="Patel D."/>
            <person name="Shittu T.A."/>
            <person name="Baroncelli R."/>
            <person name="Muthumeenakshi S."/>
            <person name="Osborne T.H."/>
            <person name="Janganan T.K."/>
            <person name="Sreenivasaprasad S."/>
        </authorList>
    </citation>
    <scope>NUCLEOTIDE SEQUENCE</scope>
    <source>
        <strain evidence="2">Conio</strain>
    </source>
</reference>
<keyword evidence="3" id="KW-1185">Reference proteome</keyword>
<dbReference type="InterPro" id="IPR029068">
    <property type="entry name" value="Glyas_Bleomycin-R_OHBP_Dase"/>
</dbReference>
<accession>A0A9P6KM77</accession>
<dbReference type="OrthoDB" id="3340372at2759"/>
<evidence type="ECO:0000313" key="3">
    <source>
        <dbReference type="Proteomes" id="UP000756921"/>
    </source>
</evidence>
<evidence type="ECO:0000256" key="1">
    <source>
        <dbReference type="SAM" id="MobiDB-lite"/>
    </source>
</evidence>
<dbReference type="SUPFAM" id="SSF54593">
    <property type="entry name" value="Glyoxalase/Bleomycin resistance protein/Dihydroxybiphenyl dioxygenase"/>
    <property type="match status" value="1"/>
</dbReference>
<dbReference type="Proteomes" id="UP000756921">
    <property type="component" value="Unassembled WGS sequence"/>
</dbReference>
<feature type="region of interest" description="Disordered" evidence="1">
    <location>
        <begin position="94"/>
        <end position="117"/>
    </location>
</feature>
<gene>
    <name evidence="2" type="ORF">PMIN01_10261</name>
</gene>